<dbReference type="InterPro" id="IPR001841">
    <property type="entry name" value="Znf_RING"/>
</dbReference>
<dbReference type="GO" id="GO:0016567">
    <property type="term" value="P:protein ubiquitination"/>
    <property type="evidence" value="ECO:0007669"/>
    <property type="project" value="UniProtKB-UniPathway"/>
</dbReference>
<keyword evidence="8" id="KW-0833">Ubl conjugation pathway</keyword>
<reference evidence="14 15" key="1">
    <citation type="journal article" date="2014" name="Mol. Plant">
        <title>Chromosome Scale Genome Assembly and Transcriptome Profiling of Nannochloropsis gaditana in Nitrogen Depletion.</title>
        <authorList>
            <person name="Corteggiani Carpinelli E."/>
            <person name="Telatin A."/>
            <person name="Vitulo N."/>
            <person name="Forcato C."/>
            <person name="D'Angelo M."/>
            <person name="Schiavon R."/>
            <person name="Vezzi A."/>
            <person name="Giacometti G.M."/>
            <person name="Morosinotto T."/>
            <person name="Valle G."/>
        </authorList>
    </citation>
    <scope>NUCLEOTIDE SEQUENCE [LARGE SCALE GENOMIC DNA]</scope>
    <source>
        <strain evidence="14 15">B-31</strain>
    </source>
</reference>
<evidence type="ECO:0000256" key="3">
    <source>
        <dbReference type="ARBA" id="ARBA00004906"/>
    </source>
</evidence>
<keyword evidence="7 11" id="KW-0863">Zinc-finger</keyword>
<protein>
    <recommendedName>
        <fullName evidence="4">RING-type E3 ubiquitin transferase</fullName>
        <ecNumber evidence="4">2.3.2.27</ecNumber>
    </recommendedName>
</protein>
<name>W7TVM5_9STRA</name>
<dbReference type="SMART" id="SM00184">
    <property type="entry name" value="RING"/>
    <property type="match status" value="1"/>
</dbReference>
<dbReference type="Gene3D" id="3.30.40.10">
    <property type="entry name" value="Zinc/RING finger domain, C3HC4 (zinc finger)"/>
    <property type="match status" value="1"/>
</dbReference>
<dbReference type="EMBL" id="AZIL01001175">
    <property type="protein sequence ID" value="EWM24656.1"/>
    <property type="molecule type" value="Genomic_DNA"/>
</dbReference>
<dbReference type="UniPathway" id="UPA00143"/>
<evidence type="ECO:0000259" key="13">
    <source>
        <dbReference type="PROSITE" id="PS50089"/>
    </source>
</evidence>
<feature type="domain" description="RING-type" evidence="13">
    <location>
        <begin position="103"/>
        <end position="141"/>
    </location>
</feature>
<dbReference type="OrthoDB" id="29886at2759"/>
<evidence type="ECO:0000256" key="2">
    <source>
        <dbReference type="ARBA" id="ARBA00004308"/>
    </source>
</evidence>
<evidence type="ECO:0000256" key="12">
    <source>
        <dbReference type="SAM" id="MobiDB-lite"/>
    </source>
</evidence>
<keyword evidence="5" id="KW-0808">Transferase</keyword>
<keyword evidence="6" id="KW-0479">Metal-binding</keyword>
<dbReference type="Proteomes" id="UP000019335">
    <property type="component" value="Chromosome 13"/>
</dbReference>
<dbReference type="InterPro" id="IPR045103">
    <property type="entry name" value="RNF5/RNF185-like"/>
</dbReference>
<dbReference type="GO" id="GO:0005783">
    <property type="term" value="C:endoplasmic reticulum"/>
    <property type="evidence" value="ECO:0007669"/>
    <property type="project" value="InterPro"/>
</dbReference>
<dbReference type="AlphaFoldDB" id="W7TVM5"/>
<proteinExistence type="predicted"/>
<dbReference type="Pfam" id="PF13639">
    <property type="entry name" value="zf-RING_2"/>
    <property type="match status" value="1"/>
</dbReference>
<keyword evidence="15" id="KW-1185">Reference proteome</keyword>
<dbReference type="SUPFAM" id="SSF57850">
    <property type="entry name" value="RING/U-box"/>
    <property type="match status" value="1"/>
</dbReference>
<evidence type="ECO:0000256" key="7">
    <source>
        <dbReference type="ARBA" id="ARBA00022771"/>
    </source>
</evidence>
<dbReference type="GO" id="GO:0008270">
    <property type="term" value="F:zinc ion binding"/>
    <property type="evidence" value="ECO:0007669"/>
    <property type="project" value="UniProtKB-KW"/>
</dbReference>
<evidence type="ECO:0000256" key="1">
    <source>
        <dbReference type="ARBA" id="ARBA00000900"/>
    </source>
</evidence>
<gene>
    <name evidence="14" type="ORF">Naga_100055g14</name>
</gene>
<dbReference type="InterPro" id="IPR013083">
    <property type="entry name" value="Znf_RING/FYVE/PHD"/>
</dbReference>
<evidence type="ECO:0000313" key="14">
    <source>
        <dbReference type="EMBL" id="EWM24656.1"/>
    </source>
</evidence>
<comment type="catalytic activity">
    <reaction evidence="1">
        <text>S-ubiquitinyl-[E2 ubiquitin-conjugating enzyme]-L-cysteine + [acceptor protein]-L-lysine = [E2 ubiquitin-conjugating enzyme]-L-cysteine + N(6)-ubiquitinyl-[acceptor protein]-L-lysine.</text>
        <dbReference type="EC" id="2.3.2.27"/>
    </reaction>
</comment>
<dbReference type="InterPro" id="IPR017907">
    <property type="entry name" value="Znf_RING_CS"/>
</dbReference>
<evidence type="ECO:0000256" key="4">
    <source>
        <dbReference type="ARBA" id="ARBA00012483"/>
    </source>
</evidence>
<dbReference type="PROSITE" id="PS50089">
    <property type="entry name" value="ZF_RING_2"/>
    <property type="match status" value="1"/>
</dbReference>
<evidence type="ECO:0000256" key="11">
    <source>
        <dbReference type="PROSITE-ProRule" id="PRU00175"/>
    </source>
</evidence>
<evidence type="ECO:0000256" key="10">
    <source>
        <dbReference type="ARBA" id="ARBA00023136"/>
    </source>
</evidence>
<evidence type="ECO:0000256" key="8">
    <source>
        <dbReference type="ARBA" id="ARBA00022786"/>
    </source>
</evidence>
<keyword evidence="9" id="KW-0862">Zinc</keyword>
<evidence type="ECO:0000256" key="9">
    <source>
        <dbReference type="ARBA" id="ARBA00022833"/>
    </source>
</evidence>
<evidence type="ECO:0000256" key="5">
    <source>
        <dbReference type="ARBA" id="ARBA00022679"/>
    </source>
</evidence>
<keyword evidence="10" id="KW-0472">Membrane</keyword>
<accession>W7TVM5</accession>
<feature type="region of interest" description="Disordered" evidence="12">
    <location>
        <begin position="65"/>
        <end position="96"/>
    </location>
</feature>
<feature type="region of interest" description="Disordered" evidence="12">
    <location>
        <begin position="156"/>
        <end position="193"/>
    </location>
</feature>
<dbReference type="EC" id="2.3.2.27" evidence="4"/>
<dbReference type="GO" id="GO:0006511">
    <property type="term" value="P:ubiquitin-dependent protein catabolic process"/>
    <property type="evidence" value="ECO:0007669"/>
    <property type="project" value="InterPro"/>
</dbReference>
<feature type="compositionally biased region" description="Polar residues" evidence="12">
    <location>
        <begin position="84"/>
        <end position="96"/>
    </location>
</feature>
<sequence length="350" mass="37529">MGRVAEGCGNGAVEFHCVRNKRRHIITHDQMAVNSLPEQVVVSSMPDISCRRDKVKRLASPTMRNMHEPRTTGRAAGGSRGATPTNLHGNMNSSSQTDSRFDCNVCLSEVGDPVVTLCGHLYCWPCLYRWLSTNHTCPVCKAGVTKENVIPLYGRGSEQVDPRTKTRRGGAIGREEATDVPGRPAAQRPEARPEADSFIGGASAFVGGIPFNSFGAAHHYTGGTIGGLGPPGRNSAVSFSAGLGFFPSLFGLQFQTFTPSSSSSVAATQGVGFNGSGNGSTADEAQQAFLSKLLLTLGIFTLGVLIQLTRKKKEGKISDGSDRHVRRQEDAKMIEHRKENCQGTIQFIHL</sequence>
<organism evidence="14 15">
    <name type="scientific">Nannochloropsis gaditana</name>
    <dbReference type="NCBI Taxonomy" id="72520"/>
    <lineage>
        <taxon>Eukaryota</taxon>
        <taxon>Sar</taxon>
        <taxon>Stramenopiles</taxon>
        <taxon>Ochrophyta</taxon>
        <taxon>Eustigmatophyceae</taxon>
        <taxon>Eustigmatales</taxon>
        <taxon>Monodopsidaceae</taxon>
        <taxon>Nannochloropsis</taxon>
    </lineage>
</organism>
<dbReference type="GO" id="GO:0061630">
    <property type="term" value="F:ubiquitin protein ligase activity"/>
    <property type="evidence" value="ECO:0007669"/>
    <property type="project" value="UniProtKB-EC"/>
</dbReference>
<dbReference type="PANTHER" id="PTHR12313">
    <property type="entry name" value="E3 UBIQUITIN-PROTEIN LIGASE RNF5-RELATED"/>
    <property type="match status" value="1"/>
</dbReference>
<evidence type="ECO:0000313" key="15">
    <source>
        <dbReference type="Proteomes" id="UP000019335"/>
    </source>
</evidence>
<dbReference type="PROSITE" id="PS00518">
    <property type="entry name" value="ZF_RING_1"/>
    <property type="match status" value="1"/>
</dbReference>
<comment type="subcellular location">
    <subcellularLocation>
        <location evidence="2">Endomembrane system</location>
    </subcellularLocation>
</comment>
<comment type="pathway">
    <text evidence="3">Protein modification; protein ubiquitination.</text>
</comment>
<evidence type="ECO:0000256" key="6">
    <source>
        <dbReference type="ARBA" id="ARBA00022723"/>
    </source>
</evidence>
<comment type="caution">
    <text evidence="14">The sequence shown here is derived from an EMBL/GenBank/DDBJ whole genome shotgun (WGS) entry which is preliminary data.</text>
</comment>